<evidence type="ECO:0000256" key="3">
    <source>
        <dbReference type="ARBA" id="ARBA00022840"/>
    </source>
</evidence>
<dbReference type="Pfam" id="PF00005">
    <property type="entry name" value="ABC_tran"/>
    <property type="match status" value="1"/>
</dbReference>
<dbReference type="InterPro" id="IPR027417">
    <property type="entry name" value="P-loop_NTPase"/>
</dbReference>
<dbReference type="PANTHER" id="PTHR42781:SF4">
    <property type="entry name" value="SPERMIDINE_PUTRESCINE IMPORT ATP-BINDING PROTEIN POTA"/>
    <property type="match status" value="1"/>
</dbReference>
<evidence type="ECO:0000256" key="2">
    <source>
        <dbReference type="ARBA" id="ARBA00022741"/>
    </source>
</evidence>
<organism evidence="6 7">
    <name type="scientific">Microbacterium foliorum</name>
    <dbReference type="NCBI Taxonomy" id="104336"/>
    <lineage>
        <taxon>Bacteria</taxon>
        <taxon>Bacillati</taxon>
        <taxon>Actinomycetota</taxon>
        <taxon>Actinomycetes</taxon>
        <taxon>Micrococcales</taxon>
        <taxon>Microbacteriaceae</taxon>
        <taxon>Microbacterium</taxon>
    </lineage>
</organism>
<feature type="compositionally biased region" description="Low complexity" evidence="4">
    <location>
        <begin position="360"/>
        <end position="377"/>
    </location>
</feature>
<dbReference type="RefSeq" id="WP_309693355.1">
    <property type="nucleotide sequence ID" value="NZ_JAVIZQ010000001.1"/>
</dbReference>
<dbReference type="SUPFAM" id="SSF52540">
    <property type="entry name" value="P-loop containing nucleoside triphosphate hydrolases"/>
    <property type="match status" value="1"/>
</dbReference>
<evidence type="ECO:0000313" key="7">
    <source>
        <dbReference type="Proteomes" id="UP001249291"/>
    </source>
</evidence>
<dbReference type="PROSITE" id="PS50893">
    <property type="entry name" value="ABC_TRANSPORTER_2"/>
    <property type="match status" value="1"/>
</dbReference>
<dbReference type="PANTHER" id="PTHR42781">
    <property type="entry name" value="SPERMIDINE/PUTRESCINE IMPORT ATP-BINDING PROTEIN POTA"/>
    <property type="match status" value="1"/>
</dbReference>
<dbReference type="InterPro" id="IPR003593">
    <property type="entry name" value="AAA+_ATPase"/>
</dbReference>
<keyword evidence="3 6" id="KW-0067">ATP-binding</keyword>
<evidence type="ECO:0000256" key="4">
    <source>
        <dbReference type="SAM" id="MobiDB-lite"/>
    </source>
</evidence>
<gene>
    <name evidence="6" type="ORF">QE375_003367</name>
</gene>
<dbReference type="EMBL" id="JAVIZQ010000001">
    <property type="protein sequence ID" value="MDR6143813.1"/>
    <property type="molecule type" value="Genomic_DNA"/>
</dbReference>
<reference evidence="6 7" key="1">
    <citation type="submission" date="2023-08" db="EMBL/GenBank/DDBJ databases">
        <title>Functional and genomic diversity of the sorghum phyllosphere microbiome.</title>
        <authorList>
            <person name="Shade A."/>
        </authorList>
    </citation>
    <scope>NUCLEOTIDE SEQUENCE [LARGE SCALE GENOMIC DNA]</scope>
    <source>
        <strain evidence="6 7">SORGH_AS_0445</strain>
    </source>
</reference>
<feature type="region of interest" description="Disordered" evidence="4">
    <location>
        <begin position="357"/>
        <end position="413"/>
    </location>
</feature>
<keyword evidence="2" id="KW-0547">Nucleotide-binding</keyword>
<name>A0ABU1HVW5_9MICO</name>
<evidence type="ECO:0000256" key="1">
    <source>
        <dbReference type="ARBA" id="ARBA00022448"/>
    </source>
</evidence>
<keyword evidence="1" id="KW-0813">Transport</keyword>
<evidence type="ECO:0000313" key="6">
    <source>
        <dbReference type="EMBL" id="MDR6143813.1"/>
    </source>
</evidence>
<accession>A0ABU1HVW5</accession>
<dbReference type="InterPro" id="IPR003439">
    <property type="entry name" value="ABC_transporter-like_ATP-bd"/>
</dbReference>
<dbReference type="Gene3D" id="3.40.50.300">
    <property type="entry name" value="P-loop containing nucleotide triphosphate hydrolases"/>
    <property type="match status" value="1"/>
</dbReference>
<feature type="domain" description="ABC transporter" evidence="5">
    <location>
        <begin position="2"/>
        <end position="239"/>
    </location>
</feature>
<comment type="caution">
    <text evidence="6">The sequence shown here is derived from an EMBL/GenBank/DDBJ whole genome shotgun (WGS) entry which is preliminary data.</text>
</comment>
<dbReference type="GO" id="GO:0005524">
    <property type="term" value="F:ATP binding"/>
    <property type="evidence" value="ECO:0007669"/>
    <property type="project" value="UniProtKB-KW"/>
</dbReference>
<dbReference type="Proteomes" id="UP001249291">
    <property type="component" value="Unassembled WGS sequence"/>
</dbReference>
<dbReference type="SMART" id="SM00382">
    <property type="entry name" value="AAA"/>
    <property type="match status" value="1"/>
</dbReference>
<dbReference type="InterPro" id="IPR017871">
    <property type="entry name" value="ABC_transporter-like_CS"/>
</dbReference>
<sequence>MTGAEGLRAHVVVQREHFTVDVSLQVQAGETVAVMGPSGAGKSTLLQALAGLEPLGGGEIAVEGRVVDRVAKPRVRTEPMRRGVVLLGQKPRLFPHLSVGENVAFGPRAAGIENRAARAGADDWLARVGLSGSGERMPHELSGGEQQRVAVARALAASPRVVLLDEPLVALDPETAGDIRRMLRDQLASTTTVAVTHDAADAVALADRLIVVEAGRVTQEGPVRDVLAAPASRFVASIAGLNRLVGVASQGAWRGGDVRLTSADPASRALAATDGAALAAVFLPGDVRVAEAGPESWTAVVTRVEPTLGGVRVHTDAGAVDLSLDAAEGVAVGDRLGLRIDPGAGEVRRGVRIAMHAAPRRSSAARITARRTTSAPAQDPRPRDTRSTAHRTRSGASRGVRRCPTPPTSAVPP</sequence>
<feature type="compositionally biased region" description="Pro residues" evidence="4">
    <location>
        <begin position="404"/>
        <end position="413"/>
    </location>
</feature>
<proteinExistence type="predicted"/>
<dbReference type="InterPro" id="IPR050093">
    <property type="entry name" value="ABC_SmlMolc_Importer"/>
</dbReference>
<protein>
    <submittedName>
        <fullName evidence="6">Molybdate transport system ATP-binding protein</fullName>
    </submittedName>
</protein>
<keyword evidence="7" id="KW-1185">Reference proteome</keyword>
<dbReference type="PROSITE" id="PS00211">
    <property type="entry name" value="ABC_TRANSPORTER_1"/>
    <property type="match status" value="1"/>
</dbReference>
<evidence type="ECO:0000259" key="5">
    <source>
        <dbReference type="PROSITE" id="PS50893"/>
    </source>
</evidence>